<evidence type="ECO:0000313" key="2">
    <source>
        <dbReference type="EMBL" id="KAK8568958.1"/>
    </source>
</evidence>
<name>A0ABR2F1Y5_9ROSI</name>
<reference evidence="2 3" key="1">
    <citation type="journal article" date="2024" name="G3 (Bethesda)">
        <title>Genome assembly of Hibiscus sabdariffa L. provides insights into metabolisms of medicinal natural products.</title>
        <authorList>
            <person name="Kim T."/>
        </authorList>
    </citation>
    <scope>NUCLEOTIDE SEQUENCE [LARGE SCALE GENOMIC DNA]</scope>
    <source>
        <strain evidence="2">TK-2024</strain>
        <tissue evidence="2">Old leaves</tissue>
    </source>
</reference>
<protein>
    <submittedName>
        <fullName evidence="2">Uncharacterized protein</fullName>
    </submittedName>
</protein>
<evidence type="ECO:0000256" key="1">
    <source>
        <dbReference type="SAM" id="MobiDB-lite"/>
    </source>
</evidence>
<feature type="compositionally biased region" description="Polar residues" evidence="1">
    <location>
        <begin position="118"/>
        <end position="130"/>
    </location>
</feature>
<keyword evidence="3" id="KW-1185">Reference proteome</keyword>
<feature type="region of interest" description="Disordered" evidence="1">
    <location>
        <begin position="118"/>
        <end position="144"/>
    </location>
</feature>
<dbReference type="Proteomes" id="UP001472677">
    <property type="component" value="Unassembled WGS sequence"/>
</dbReference>
<dbReference type="EMBL" id="JBBPBM010000009">
    <property type="protein sequence ID" value="KAK8568958.1"/>
    <property type="molecule type" value="Genomic_DNA"/>
</dbReference>
<sequence length="564" mass="62602">MVNENPSGNPSVGKGLVGDGLDGVAGRRPPDLGLINDVIITMENDVAMSLNNFLLKVFSLKISREGVKMGNENPNVGKGLVSDGLDGVVGGRPPDLSPIGYGIIMMENDVAMSNQLDANKKSGSSESATVSEKGEIQDNKCAQGSTREKEIMGLRFATLSTDNHDDNADVIELHPMVDERGNRDVLREGSLANRIVFMGYRGMLASSSVVAEARVDQVGVNKTVVSLEKVAKVVSSLNSEKNVVVQVGGAEETRTNQGAKGRVLPAFIRGKEKRLASSCNTSTAPRPTRVADMVIDSGAWDWDRLGTLLPRATLDGIASIPPPRTTLGEDKPLWRWEDRRVFTTRSAYAFLLLESELHTSFIWKRNWRLAVLQRLWVFVWLTFHERFFTNVERVRPKGLWLRLIPPEYRVSFFSLSFKDWLCKNLFDNSGTNKDLEWTNRFAIMFWLFWKRRCRLLLESDVGVMYDVLIHGNRLVLKCSRATTIVRGPCARRDLVQLWSKLPTGCFKLNLDASGRALSMESTIYYLTPEGIDSLVVEEKGEVSETAALPLRNIPTISATPVGIG</sequence>
<gene>
    <name evidence="2" type="ORF">V6N12_007491</name>
</gene>
<proteinExistence type="predicted"/>
<comment type="caution">
    <text evidence="2">The sequence shown here is derived from an EMBL/GenBank/DDBJ whole genome shotgun (WGS) entry which is preliminary data.</text>
</comment>
<organism evidence="2 3">
    <name type="scientific">Hibiscus sabdariffa</name>
    <name type="common">roselle</name>
    <dbReference type="NCBI Taxonomy" id="183260"/>
    <lineage>
        <taxon>Eukaryota</taxon>
        <taxon>Viridiplantae</taxon>
        <taxon>Streptophyta</taxon>
        <taxon>Embryophyta</taxon>
        <taxon>Tracheophyta</taxon>
        <taxon>Spermatophyta</taxon>
        <taxon>Magnoliopsida</taxon>
        <taxon>eudicotyledons</taxon>
        <taxon>Gunneridae</taxon>
        <taxon>Pentapetalae</taxon>
        <taxon>rosids</taxon>
        <taxon>malvids</taxon>
        <taxon>Malvales</taxon>
        <taxon>Malvaceae</taxon>
        <taxon>Malvoideae</taxon>
        <taxon>Hibiscus</taxon>
    </lineage>
</organism>
<accession>A0ABR2F1Y5</accession>
<evidence type="ECO:0000313" key="3">
    <source>
        <dbReference type="Proteomes" id="UP001472677"/>
    </source>
</evidence>